<dbReference type="PROSITE" id="PS52016">
    <property type="entry name" value="TONB_DEPENDENT_REC_3"/>
    <property type="match status" value="1"/>
</dbReference>
<keyword evidence="2 10" id="KW-0813">Transport</keyword>
<proteinExistence type="inferred from homology"/>
<evidence type="ECO:0000256" key="1">
    <source>
        <dbReference type="ARBA" id="ARBA00004571"/>
    </source>
</evidence>
<evidence type="ECO:0000256" key="5">
    <source>
        <dbReference type="ARBA" id="ARBA00022729"/>
    </source>
</evidence>
<evidence type="ECO:0000256" key="3">
    <source>
        <dbReference type="ARBA" id="ARBA00022452"/>
    </source>
</evidence>
<dbReference type="InterPro" id="IPR036942">
    <property type="entry name" value="Beta-barrel_TonB_sf"/>
</dbReference>
<dbReference type="InterPro" id="IPR012910">
    <property type="entry name" value="Plug_dom"/>
</dbReference>
<evidence type="ECO:0000256" key="8">
    <source>
        <dbReference type="ARBA" id="ARBA00023136"/>
    </source>
</evidence>
<keyword evidence="8 10" id="KW-0472">Membrane</keyword>
<keyword evidence="16" id="KW-1185">Reference proteome</keyword>
<evidence type="ECO:0000256" key="7">
    <source>
        <dbReference type="ARBA" id="ARBA00023077"/>
    </source>
</evidence>
<dbReference type="Pfam" id="PF07715">
    <property type="entry name" value="Plug"/>
    <property type="match status" value="1"/>
</dbReference>
<dbReference type="InterPro" id="IPR039426">
    <property type="entry name" value="TonB-dep_rcpt-like"/>
</dbReference>
<feature type="domain" description="TonB-dependent receptor-like beta-barrel" evidence="13">
    <location>
        <begin position="210"/>
        <end position="640"/>
    </location>
</feature>
<dbReference type="GO" id="GO:0009279">
    <property type="term" value="C:cell outer membrane"/>
    <property type="evidence" value="ECO:0007669"/>
    <property type="project" value="UniProtKB-SubCell"/>
</dbReference>
<dbReference type="Pfam" id="PF00593">
    <property type="entry name" value="TonB_dep_Rec_b-barrel"/>
    <property type="match status" value="1"/>
</dbReference>
<comment type="similarity">
    <text evidence="10 11">Belongs to the TonB-dependent receptor family.</text>
</comment>
<feature type="transmembrane region" description="Helical" evidence="12">
    <location>
        <begin position="21"/>
        <end position="39"/>
    </location>
</feature>
<sequence length="674" mass="75056">MIYFIIGRFTTRTLRYLLSKIRTVLVIGGLLVFSFPVFANQTEIDELGLEALMSLDVQASSVMKRAESVIDTPASIYVLTSEQIHRSGATTLAQAIGLIPGLFYRESNNGKLYLGIRKPADVLGTNILVMVDGRYFYNPAFPGVTWEHLDIPLRDIESIELIRGSGGTLWSSKAANGVINIITRHTLDTVGSELTLAADNEAQKLINFRYGGQFREQGSYRINLKARQVDQTDNNNVSDLAGLSSRLDYNFDDDLSLMAKFDYLDLDQTRVVAVPELTSPFTNQIVDAETEASRSNVMLRMDHRVSESMSQLVQLSYSESEIALDVDATGTLKILNLNYGVNTEIGSHKLDLGVEYQYNDINTVESDYFSLPDTIDTTYSNYAVFLQDEYQLVPDSVVLYTALRADKDPLDSWQYQPSIRLMHHLSPSSRVWGGVSRSVMTPTLLHAYADAILPTITPLVRTRVRGSGLDTVRHDNIELGYRASFDKLEIDLSLYQIKSDNDIGLKGEGINIVPGFPLGFELVTGIANGIQTRSVGGEMVANLKPSTKLNLQLAFNYLNYKSVSNNALLLPLFSTGIQKLYSLRADYQISNALSTYLRLEHQSEFSKTKSVKIDPFTTLDAGVTWQLSPAVELGVYGQNLLDARHEEISVSSALKGFTTSEIERNILFRGILRF</sequence>
<feature type="domain" description="TonB-dependent receptor plug" evidence="14">
    <location>
        <begin position="69"/>
        <end position="178"/>
    </location>
</feature>
<evidence type="ECO:0000313" key="16">
    <source>
        <dbReference type="Proteomes" id="UP000267535"/>
    </source>
</evidence>
<evidence type="ECO:0000259" key="13">
    <source>
        <dbReference type="Pfam" id="PF00593"/>
    </source>
</evidence>
<organism evidence="15 16">
    <name type="scientific">Amphritea balenae</name>
    <dbReference type="NCBI Taxonomy" id="452629"/>
    <lineage>
        <taxon>Bacteria</taxon>
        <taxon>Pseudomonadati</taxon>
        <taxon>Pseudomonadota</taxon>
        <taxon>Gammaproteobacteria</taxon>
        <taxon>Oceanospirillales</taxon>
        <taxon>Oceanospirillaceae</taxon>
        <taxon>Amphritea</taxon>
    </lineage>
</organism>
<evidence type="ECO:0000256" key="11">
    <source>
        <dbReference type="RuleBase" id="RU003357"/>
    </source>
</evidence>
<keyword evidence="4 10" id="KW-0812">Transmembrane</keyword>
<dbReference type="GO" id="GO:0044718">
    <property type="term" value="P:siderophore transmembrane transport"/>
    <property type="evidence" value="ECO:0007669"/>
    <property type="project" value="TreeGrafter"/>
</dbReference>
<evidence type="ECO:0000256" key="4">
    <source>
        <dbReference type="ARBA" id="ARBA00022692"/>
    </source>
</evidence>
<dbReference type="Gene3D" id="2.170.130.10">
    <property type="entry name" value="TonB-dependent receptor, plug domain"/>
    <property type="match status" value="1"/>
</dbReference>
<dbReference type="AlphaFoldDB" id="A0A3P1SVC4"/>
<accession>A0A3P1SVC4</accession>
<reference evidence="15 16" key="1">
    <citation type="submission" date="2018-11" db="EMBL/GenBank/DDBJ databases">
        <title>The draft genome sequence of Amphritea balenae JAMM 1525T.</title>
        <authorList>
            <person name="Fang Z."/>
            <person name="Zhang Y."/>
            <person name="Han X."/>
        </authorList>
    </citation>
    <scope>NUCLEOTIDE SEQUENCE [LARGE SCALE GENOMIC DNA]</scope>
    <source>
        <strain evidence="15 16">JAMM 1525</strain>
    </source>
</reference>
<keyword evidence="7 11" id="KW-0798">TonB box</keyword>
<dbReference type="PANTHER" id="PTHR30069:SF53">
    <property type="entry name" value="COLICIN I RECEPTOR-RELATED"/>
    <property type="match status" value="1"/>
</dbReference>
<evidence type="ECO:0000313" key="15">
    <source>
        <dbReference type="EMBL" id="RRD01109.1"/>
    </source>
</evidence>
<keyword evidence="5" id="KW-0732">Signal</keyword>
<dbReference type="Gene3D" id="2.40.170.20">
    <property type="entry name" value="TonB-dependent receptor, beta-barrel domain"/>
    <property type="match status" value="1"/>
</dbReference>
<keyword evidence="15" id="KW-0675">Receptor</keyword>
<evidence type="ECO:0000256" key="10">
    <source>
        <dbReference type="PROSITE-ProRule" id="PRU01360"/>
    </source>
</evidence>
<gene>
    <name evidence="15" type="ORF">EHS89_00665</name>
</gene>
<evidence type="ECO:0000256" key="2">
    <source>
        <dbReference type="ARBA" id="ARBA00022448"/>
    </source>
</evidence>
<evidence type="ECO:0000256" key="12">
    <source>
        <dbReference type="SAM" id="Phobius"/>
    </source>
</evidence>
<keyword evidence="6" id="KW-0406">Ion transport</keyword>
<evidence type="ECO:0000256" key="9">
    <source>
        <dbReference type="ARBA" id="ARBA00023237"/>
    </source>
</evidence>
<dbReference type="PANTHER" id="PTHR30069">
    <property type="entry name" value="TONB-DEPENDENT OUTER MEMBRANE RECEPTOR"/>
    <property type="match status" value="1"/>
</dbReference>
<protein>
    <submittedName>
        <fullName evidence="15">TonB-dependent receptor</fullName>
    </submittedName>
</protein>
<name>A0A3P1SVC4_9GAMM</name>
<dbReference type="InterPro" id="IPR000531">
    <property type="entry name" value="Beta-barrel_TonB"/>
</dbReference>
<dbReference type="GO" id="GO:0015344">
    <property type="term" value="F:siderophore uptake transmembrane transporter activity"/>
    <property type="evidence" value="ECO:0007669"/>
    <property type="project" value="TreeGrafter"/>
</dbReference>
<keyword evidence="12" id="KW-1133">Transmembrane helix</keyword>
<comment type="subcellular location">
    <subcellularLocation>
        <location evidence="1 10">Cell outer membrane</location>
        <topology evidence="1 10">Multi-pass membrane protein</topology>
    </subcellularLocation>
</comment>
<keyword evidence="3 10" id="KW-1134">Transmembrane beta strand</keyword>
<dbReference type="OrthoDB" id="9764669at2"/>
<comment type="caution">
    <text evidence="15">The sequence shown here is derived from an EMBL/GenBank/DDBJ whole genome shotgun (WGS) entry which is preliminary data.</text>
</comment>
<dbReference type="EMBL" id="RQXV01000001">
    <property type="protein sequence ID" value="RRD01109.1"/>
    <property type="molecule type" value="Genomic_DNA"/>
</dbReference>
<keyword evidence="9 10" id="KW-0998">Cell outer membrane</keyword>
<dbReference type="InterPro" id="IPR037066">
    <property type="entry name" value="Plug_dom_sf"/>
</dbReference>
<dbReference type="SUPFAM" id="SSF56935">
    <property type="entry name" value="Porins"/>
    <property type="match status" value="1"/>
</dbReference>
<dbReference type="Proteomes" id="UP000267535">
    <property type="component" value="Unassembled WGS sequence"/>
</dbReference>
<evidence type="ECO:0000256" key="6">
    <source>
        <dbReference type="ARBA" id="ARBA00023065"/>
    </source>
</evidence>
<evidence type="ECO:0000259" key="14">
    <source>
        <dbReference type="Pfam" id="PF07715"/>
    </source>
</evidence>